<reference evidence="2" key="1">
    <citation type="submission" date="2019-12" db="EMBL/GenBank/DDBJ databases">
        <title>Genome sequencing and annotation of Brassica cretica.</title>
        <authorList>
            <person name="Studholme D.J."/>
            <person name="Sarris P."/>
        </authorList>
    </citation>
    <scope>NUCLEOTIDE SEQUENCE</scope>
    <source>
        <strain evidence="2">PFS-109/04</strain>
        <tissue evidence="2">Leaf</tissue>
    </source>
</reference>
<dbReference type="InterPro" id="IPR050354">
    <property type="entry name" value="F-box/kelch-repeat_ARATH"/>
</dbReference>
<evidence type="ECO:0000313" key="2">
    <source>
        <dbReference type="EMBL" id="KAF3588159.1"/>
    </source>
</evidence>
<dbReference type="Pfam" id="PF25210">
    <property type="entry name" value="Kelch_FKB95"/>
    <property type="match status" value="1"/>
</dbReference>
<protein>
    <recommendedName>
        <fullName evidence="1">FKB95-like N-terminal Kelch domain-containing protein</fullName>
    </recommendedName>
</protein>
<dbReference type="PANTHER" id="PTHR24414">
    <property type="entry name" value="F-BOX/KELCH-REPEAT PROTEIN SKIP4"/>
    <property type="match status" value="1"/>
</dbReference>
<dbReference type="Gene3D" id="2.120.10.80">
    <property type="entry name" value="Kelch-type beta propeller"/>
    <property type="match status" value="1"/>
</dbReference>
<sequence length="403" mass="45000">YDSVVIEGKVYVKGGSKDDSFVYEPEESKWELMDEVLSSKAWKGACVVDNVLYYHDCRGKVLRAYDPKQMCWSVVNGLEEFLAVETAHSIWSAAVSYGEKKLALFFLKKHDGKNVICCAEIALERRQGGDILGKMESCDVVIENGLFDIVEFDVHALLYMNLRRIEENGATLYVSATPSLTKSSGDSIEVCVSLVPNMTIESVMKSQSTKDDERKKHLPHGTIALLSRRWQWNKSLDKPFSSNSFIATYSKEPFQTWSGPLAPTEAHDSTAKRMKDINKERRKAAKLKGKNIENLTEIRAKLERGVRAFPLFSSLPHRPFLLAESASAFSSGGRRRVSTRRSPPLCSRVQPLSLSNFDFSTSSLLICSGSSSVSGRIRRTKPVSEGVLSFPGEMARSWMVGSE</sequence>
<dbReference type="SUPFAM" id="SSF117281">
    <property type="entry name" value="Kelch motif"/>
    <property type="match status" value="1"/>
</dbReference>
<feature type="non-terminal residue" evidence="2">
    <location>
        <position position="1"/>
    </location>
</feature>
<organism evidence="2 3">
    <name type="scientific">Brassica cretica</name>
    <name type="common">Mustard</name>
    <dbReference type="NCBI Taxonomy" id="69181"/>
    <lineage>
        <taxon>Eukaryota</taxon>
        <taxon>Viridiplantae</taxon>
        <taxon>Streptophyta</taxon>
        <taxon>Embryophyta</taxon>
        <taxon>Tracheophyta</taxon>
        <taxon>Spermatophyta</taxon>
        <taxon>Magnoliopsida</taxon>
        <taxon>eudicotyledons</taxon>
        <taxon>Gunneridae</taxon>
        <taxon>Pentapetalae</taxon>
        <taxon>rosids</taxon>
        <taxon>malvids</taxon>
        <taxon>Brassicales</taxon>
        <taxon>Brassicaceae</taxon>
        <taxon>Brassiceae</taxon>
        <taxon>Brassica</taxon>
    </lineage>
</organism>
<dbReference type="InterPro" id="IPR015915">
    <property type="entry name" value="Kelch-typ_b-propeller"/>
</dbReference>
<accession>A0A8S9S827</accession>
<dbReference type="Proteomes" id="UP000712600">
    <property type="component" value="Unassembled WGS sequence"/>
</dbReference>
<dbReference type="EMBL" id="QGKX02000088">
    <property type="protein sequence ID" value="KAF3588159.1"/>
    <property type="molecule type" value="Genomic_DNA"/>
</dbReference>
<dbReference type="InterPro" id="IPR057499">
    <property type="entry name" value="Kelch_FKB95"/>
</dbReference>
<evidence type="ECO:0000259" key="1">
    <source>
        <dbReference type="Pfam" id="PF25210"/>
    </source>
</evidence>
<name>A0A8S9S827_BRACR</name>
<dbReference type="AlphaFoldDB" id="A0A8S9S827"/>
<gene>
    <name evidence="2" type="ORF">F2Q69_00032378</name>
</gene>
<evidence type="ECO:0000313" key="3">
    <source>
        <dbReference type="Proteomes" id="UP000712600"/>
    </source>
</evidence>
<feature type="domain" description="FKB95-like N-terminal Kelch" evidence="1">
    <location>
        <begin position="1"/>
        <end position="142"/>
    </location>
</feature>
<proteinExistence type="predicted"/>
<dbReference type="PANTHER" id="PTHR24414:SF156">
    <property type="entry name" value="F-BOX DOMAIN-CONTAINING PROTEIN"/>
    <property type="match status" value="1"/>
</dbReference>
<comment type="caution">
    <text evidence="2">The sequence shown here is derived from an EMBL/GenBank/DDBJ whole genome shotgun (WGS) entry which is preliminary data.</text>
</comment>